<evidence type="ECO:0000313" key="1">
    <source>
        <dbReference type="EMBL" id="GLO66211.1"/>
    </source>
</evidence>
<dbReference type="EMBL" id="BSKO01000001">
    <property type="protein sequence ID" value="GLO66211.1"/>
    <property type="molecule type" value="Genomic_DNA"/>
</dbReference>
<evidence type="ECO:0000313" key="2">
    <source>
        <dbReference type="Proteomes" id="UP001275436"/>
    </source>
</evidence>
<reference evidence="1 2" key="1">
    <citation type="submission" date="2023-02" db="EMBL/GenBank/DDBJ databases">
        <title>Oceanobacillus kimchii IFOP_LL358 isolated form Alexandrium catenella lab strain.</title>
        <authorList>
            <person name="Gajardo G."/>
            <person name="Ueki S."/>
            <person name="Maruyama F."/>
        </authorList>
    </citation>
    <scope>NUCLEOTIDE SEQUENCE [LARGE SCALE GENOMIC DNA]</scope>
    <source>
        <strain evidence="1 2">IFOP_LL358</strain>
    </source>
</reference>
<organism evidence="1 2">
    <name type="scientific">Oceanobacillus kimchii</name>
    <dbReference type="NCBI Taxonomy" id="746691"/>
    <lineage>
        <taxon>Bacteria</taxon>
        <taxon>Bacillati</taxon>
        <taxon>Bacillota</taxon>
        <taxon>Bacilli</taxon>
        <taxon>Bacillales</taxon>
        <taxon>Bacillaceae</taxon>
        <taxon>Oceanobacillus</taxon>
    </lineage>
</organism>
<sequence>MKITVRELELLSFEEKLTLEDGASVTIVEQGEWEQDHKSQSQEIIFTDDNKFYRGYVGRSGSYFSGWDYDSEIYGEDELADIDEVEKKDVVVSKWVEVK</sequence>
<protein>
    <submittedName>
        <fullName evidence="1">Uncharacterized protein</fullName>
    </submittedName>
</protein>
<dbReference type="Proteomes" id="UP001275436">
    <property type="component" value="Unassembled WGS sequence"/>
</dbReference>
<name>A0ABQ5TIV3_9BACI</name>
<proteinExistence type="predicted"/>
<keyword evidence="2" id="KW-1185">Reference proteome</keyword>
<accession>A0ABQ5TIV3</accession>
<dbReference type="RefSeq" id="WP_317958089.1">
    <property type="nucleotide sequence ID" value="NZ_BSKO01000001.1"/>
</dbReference>
<comment type="caution">
    <text evidence="1">The sequence shown here is derived from an EMBL/GenBank/DDBJ whole genome shotgun (WGS) entry which is preliminary data.</text>
</comment>
<gene>
    <name evidence="1" type="ORF">MACH08_19950</name>
</gene>